<dbReference type="Gene3D" id="3.40.50.300">
    <property type="entry name" value="P-loop containing nucleotide triphosphate hydrolases"/>
    <property type="match status" value="2"/>
</dbReference>
<evidence type="ECO:0000256" key="9">
    <source>
        <dbReference type="ARBA" id="ARBA00023136"/>
    </source>
</evidence>
<feature type="domain" description="ABC transmembrane type-1" evidence="14">
    <location>
        <begin position="59"/>
        <end position="345"/>
    </location>
</feature>
<dbReference type="InterPro" id="IPR003593">
    <property type="entry name" value="AAA+_ATPase"/>
</dbReference>
<dbReference type="InterPro" id="IPR039421">
    <property type="entry name" value="Type_1_exporter"/>
</dbReference>
<dbReference type="Gramene" id="Kaladp0095s0673.1.v1.1">
    <property type="protein sequence ID" value="Kaladp0095s0673.1.v1.1"/>
    <property type="gene ID" value="Kaladp0095s0673.v1.1"/>
</dbReference>
<evidence type="ECO:0000256" key="3">
    <source>
        <dbReference type="ARBA" id="ARBA00022448"/>
    </source>
</evidence>
<feature type="domain" description="ABC transporter" evidence="13">
    <location>
        <begin position="1019"/>
        <end position="1256"/>
    </location>
</feature>
<organism evidence="15 16">
    <name type="scientific">Kalanchoe fedtschenkoi</name>
    <name type="common">Lavender scallops</name>
    <name type="synonym">South American air plant</name>
    <dbReference type="NCBI Taxonomy" id="63787"/>
    <lineage>
        <taxon>Eukaryota</taxon>
        <taxon>Viridiplantae</taxon>
        <taxon>Streptophyta</taxon>
        <taxon>Embryophyta</taxon>
        <taxon>Tracheophyta</taxon>
        <taxon>Spermatophyta</taxon>
        <taxon>Magnoliopsida</taxon>
        <taxon>eudicotyledons</taxon>
        <taxon>Gunneridae</taxon>
        <taxon>Pentapetalae</taxon>
        <taxon>Saxifragales</taxon>
        <taxon>Crassulaceae</taxon>
        <taxon>Kalanchoe</taxon>
    </lineage>
</organism>
<dbReference type="PANTHER" id="PTHR43394">
    <property type="entry name" value="ATP-DEPENDENT PERMEASE MDL1, MITOCHONDRIAL"/>
    <property type="match status" value="1"/>
</dbReference>
<dbReference type="AlphaFoldDB" id="A0A7N0V0E7"/>
<feature type="transmembrane region" description="Helical" evidence="12">
    <location>
        <begin position="287"/>
        <end position="307"/>
    </location>
</feature>
<name>A0A7N0V0E7_KALFE</name>
<reference evidence="15" key="1">
    <citation type="submission" date="2021-01" db="UniProtKB">
        <authorList>
            <consortium name="EnsemblPlants"/>
        </authorList>
    </citation>
    <scope>IDENTIFICATION</scope>
</reference>
<evidence type="ECO:0000259" key="14">
    <source>
        <dbReference type="PROSITE" id="PS50929"/>
    </source>
</evidence>
<evidence type="ECO:0000256" key="2">
    <source>
        <dbReference type="ARBA" id="ARBA00007577"/>
    </source>
</evidence>
<evidence type="ECO:0000256" key="7">
    <source>
        <dbReference type="ARBA" id="ARBA00022840"/>
    </source>
</evidence>
<comment type="similarity">
    <text evidence="2">Belongs to the ABC transporter superfamily. ABCB family. Multidrug resistance exporter (TC 3.A.1.201) subfamily.</text>
</comment>
<evidence type="ECO:0000256" key="4">
    <source>
        <dbReference type="ARBA" id="ARBA00022692"/>
    </source>
</evidence>
<dbReference type="CDD" id="cd18578">
    <property type="entry name" value="ABC_6TM_Pgp_ABCB1_D2_like"/>
    <property type="match status" value="1"/>
</dbReference>
<dbReference type="CDD" id="cd18577">
    <property type="entry name" value="ABC_6TM_Pgp_ABCB1_D1_like"/>
    <property type="match status" value="1"/>
</dbReference>
<feature type="transmembrane region" description="Helical" evidence="12">
    <location>
        <begin position="736"/>
        <end position="756"/>
    </location>
</feature>
<dbReference type="InterPro" id="IPR027417">
    <property type="entry name" value="P-loop_NTPase"/>
</dbReference>
<evidence type="ECO:0000256" key="8">
    <source>
        <dbReference type="ARBA" id="ARBA00022989"/>
    </source>
</evidence>
<keyword evidence="9 12" id="KW-0472">Membrane</keyword>
<feature type="domain" description="ABC transmembrane type-1" evidence="14">
    <location>
        <begin position="697"/>
        <end position="984"/>
    </location>
</feature>
<dbReference type="EnsemblPlants" id="Kaladp0095s0673.1.v1.1">
    <property type="protein sequence ID" value="Kaladp0095s0673.1.v1.1"/>
    <property type="gene ID" value="Kaladp0095s0673.v1.1"/>
</dbReference>
<dbReference type="SUPFAM" id="SSF90123">
    <property type="entry name" value="ABC transporter transmembrane region"/>
    <property type="match status" value="2"/>
</dbReference>
<keyword evidence="4 12" id="KW-0812">Transmembrane</keyword>
<dbReference type="Gene3D" id="1.20.1560.10">
    <property type="entry name" value="ABC transporter type 1, transmembrane domain"/>
    <property type="match status" value="1"/>
</dbReference>
<dbReference type="PANTHER" id="PTHR43394:SF11">
    <property type="entry name" value="ATP-BINDING CASSETTE TRANSPORTER"/>
    <property type="match status" value="1"/>
</dbReference>
<dbReference type="Pfam" id="PF00005">
    <property type="entry name" value="ABC_tran"/>
    <property type="match status" value="2"/>
</dbReference>
<feature type="transmembrane region" description="Helical" evidence="12">
    <location>
        <begin position="189"/>
        <end position="222"/>
    </location>
</feature>
<evidence type="ECO:0000256" key="5">
    <source>
        <dbReference type="ARBA" id="ARBA00022737"/>
    </source>
</evidence>
<evidence type="ECO:0000313" key="15">
    <source>
        <dbReference type="EnsemblPlants" id="Kaladp0095s0673.1.v1.1"/>
    </source>
</evidence>
<evidence type="ECO:0000256" key="1">
    <source>
        <dbReference type="ARBA" id="ARBA00004141"/>
    </source>
</evidence>
<feature type="transmembrane region" description="Helical" evidence="12">
    <location>
        <begin position="817"/>
        <end position="835"/>
    </location>
</feature>
<evidence type="ECO:0000256" key="12">
    <source>
        <dbReference type="SAM" id="Phobius"/>
    </source>
</evidence>
<dbReference type="GO" id="GO:0090374">
    <property type="term" value="P:oligopeptide export from mitochondrion"/>
    <property type="evidence" value="ECO:0007669"/>
    <property type="project" value="TreeGrafter"/>
</dbReference>
<dbReference type="FunFam" id="3.40.50.300:FF:000240">
    <property type="entry name" value="ABC transporter B family member 20"/>
    <property type="match status" value="1"/>
</dbReference>
<feature type="transmembrane region" description="Helical" evidence="12">
    <location>
        <begin position="54"/>
        <end position="81"/>
    </location>
</feature>
<dbReference type="InterPro" id="IPR011527">
    <property type="entry name" value="ABC1_TM_dom"/>
</dbReference>
<comment type="subcellular location">
    <subcellularLocation>
        <location evidence="1">Membrane</location>
        <topology evidence="1">Multi-pass membrane protein</topology>
    </subcellularLocation>
</comment>
<keyword evidence="5" id="KW-0677">Repeat</keyword>
<dbReference type="OMA" id="PGSIYKQ"/>
<keyword evidence="10" id="KW-0325">Glycoprotein</keyword>
<evidence type="ECO:0000313" key="16">
    <source>
        <dbReference type="Proteomes" id="UP000594263"/>
    </source>
</evidence>
<keyword evidence="8 12" id="KW-1133">Transmembrane helix</keyword>
<dbReference type="SUPFAM" id="SSF52540">
    <property type="entry name" value="P-loop containing nucleoside triphosphate hydrolases"/>
    <property type="match status" value="2"/>
</dbReference>
<dbReference type="CDD" id="cd03249">
    <property type="entry name" value="ABC_MTABC3_MDL1_MDL2"/>
    <property type="match status" value="1"/>
</dbReference>
<dbReference type="InterPro" id="IPR003439">
    <property type="entry name" value="ABC_transporter-like_ATP-bd"/>
</dbReference>
<keyword evidence="6" id="KW-0547">Nucleotide-binding</keyword>
<keyword evidence="7" id="KW-0067">ATP-binding</keyword>
<feature type="region of interest" description="Disordered" evidence="11">
    <location>
        <begin position="1"/>
        <end position="30"/>
    </location>
</feature>
<dbReference type="Proteomes" id="UP000594263">
    <property type="component" value="Unplaced"/>
</dbReference>
<dbReference type="FunFam" id="3.40.50.300:FF:000205">
    <property type="entry name" value="ABC transporter B family member 4"/>
    <property type="match status" value="1"/>
</dbReference>
<dbReference type="PROSITE" id="PS50929">
    <property type="entry name" value="ABC_TM1F"/>
    <property type="match status" value="2"/>
</dbReference>
<keyword evidence="16" id="KW-1185">Reference proteome</keyword>
<dbReference type="GO" id="GO:0016887">
    <property type="term" value="F:ATP hydrolysis activity"/>
    <property type="evidence" value="ECO:0007669"/>
    <property type="project" value="InterPro"/>
</dbReference>
<sequence length="1269" mass="137675">MEEAELSPSPHPRQASEQSKLGLTSNPAQTTRGNEEVAIPFCKLFSAADKIDNLLMFSGCVGACIHGAALPVFLILFGRMIDSLGRVAHDHIGMSSQVSKDALYLVYLGLAVLVSSWIGVSSWMQTGERQTTSLRLKCLESILRRDIHFFDTEAQEKNPIFHISRDAVVVQDVISNKIGHGLRYLSQSAAGFVIAFLSVWQLTLVTLAIVPLIALAGVAYIVTMSALSEKDEAAYAEAGKVAGEVISKVRTVYALVSEMRVISAYSNSLKEGLKIAKKRGVAKGTGLGFIYGLLFCAWALLLWYTSVLVRRQSTRGGEALATIINVIFSSFALGQAAPNLAAIGRGRAAVANILNMIESCAMSSKSLDRGMTFSNVKGEIEFSHVSFSYPSQPAKSVLNNLSFLVEAGRTVALVGPRGSGKSTVVSLLQRFYDPTSGIIKLDGHDIRGLQLRWLRQQMGLVSQEPVLFSTTISRNILHGREDADVDQVIEAAQAANAHSFIESLPVGYYTHVGEGGTQLSPSQKQRIAIARALLRNPRILLLDEASGGLDPESERAVQQALDKIMSGRTTIVTAHRLPTVRGADRILFLKNGQVAETGNHAELMAQGGDYAKLVTLQLQESEHTTNRTPDVLNKPRGVHTFAELLESEKLQDQLLANSRKELLPSEPNLVSPGPGPNSAPSFTELVRLHAPDWPLALVGSLGAILAGVEAPLFALGVTRVLAVLYSPDESRIQEEVRRICFIFIGVAVVTIPIYLLQHFFYTMMGERLTARLRLSMFSAILTNEVGWFDLDENGASSLTLSLAVDAKLVRSALVGRLSTIVPNIALSATAIVIAFSLSWRIAAVITATFPLLVGASIAEQLFLRGLGGDYTGAYTRAVSVAREAIDNIRTVAAFGCEELVSIQFASELYEPNRRAQLRGHISGLGYGLSQLLAFCSYALVFWYGSVLIKQKKSSFGDVIKSFMVLIIAAVAVAETLALAPGVAEGLRALGPVFGIIKRKTAMSPDEPSAAAVREIKGEVEFKNVEFHYPARPEVTVLRNLNLRVEAGKTLAVVGQSGSGKSTILQLVMRFYDPVGGSVLVGGMDIRGMKLRSLRRRIGLVQKEAVLFSTTISENIRYGNERASEVEIVMAAMAANAHEFISAMPEAYQTQVGEREVQLSEDMRQRIAIARTILKDPTIVLLDEAATSSVGSTSEKLVQEALEKLMECRTTILVARNLSAVRDADCIAVLQHGIVIEMGNHRDLAGRPLSIYAQLLNQQQTIETQERSQR</sequence>
<dbReference type="GO" id="GO:0005524">
    <property type="term" value="F:ATP binding"/>
    <property type="evidence" value="ECO:0007669"/>
    <property type="project" value="UniProtKB-KW"/>
</dbReference>
<dbReference type="InterPro" id="IPR036640">
    <property type="entry name" value="ABC1_TM_sf"/>
</dbReference>
<dbReference type="GO" id="GO:0005743">
    <property type="term" value="C:mitochondrial inner membrane"/>
    <property type="evidence" value="ECO:0007669"/>
    <property type="project" value="TreeGrafter"/>
</dbReference>
<dbReference type="PROSITE" id="PS50893">
    <property type="entry name" value="ABC_TRANSPORTER_2"/>
    <property type="match status" value="2"/>
</dbReference>
<evidence type="ECO:0000259" key="13">
    <source>
        <dbReference type="PROSITE" id="PS50893"/>
    </source>
</evidence>
<protein>
    <submittedName>
        <fullName evidence="15">Uncharacterized protein</fullName>
    </submittedName>
</protein>
<feature type="transmembrane region" description="Helical" evidence="12">
    <location>
        <begin position="923"/>
        <end position="942"/>
    </location>
</feature>
<accession>A0A7N0V0E7</accession>
<evidence type="ECO:0000256" key="11">
    <source>
        <dbReference type="SAM" id="MobiDB-lite"/>
    </source>
</evidence>
<feature type="compositionally biased region" description="Polar residues" evidence="11">
    <location>
        <begin position="15"/>
        <end position="30"/>
    </location>
</feature>
<keyword evidence="3" id="KW-0813">Transport</keyword>
<dbReference type="Pfam" id="PF00664">
    <property type="entry name" value="ABC_membrane"/>
    <property type="match status" value="2"/>
</dbReference>
<feature type="domain" description="ABC transporter" evidence="13">
    <location>
        <begin position="380"/>
        <end position="616"/>
    </location>
</feature>
<dbReference type="SMART" id="SM00382">
    <property type="entry name" value="AAA"/>
    <property type="match status" value="2"/>
</dbReference>
<dbReference type="GO" id="GO:0015421">
    <property type="term" value="F:ABC-type oligopeptide transporter activity"/>
    <property type="evidence" value="ECO:0007669"/>
    <property type="project" value="TreeGrafter"/>
</dbReference>
<feature type="transmembrane region" description="Helical" evidence="12">
    <location>
        <begin position="841"/>
        <end position="858"/>
    </location>
</feature>
<feature type="transmembrane region" description="Helical" evidence="12">
    <location>
        <begin position="102"/>
        <end position="124"/>
    </location>
</feature>
<feature type="transmembrane region" description="Helical" evidence="12">
    <location>
        <begin position="962"/>
        <end position="983"/>
    </location>
</feature>
<proteinExistence type="inferred from homology"/>
<evidence type="ECO:0000256" key="10">
    <source>
        <dbReference type="ARBA" id="ARBA00023180"/>
    </source>
</evidence>
<evidence type="ECO:0000256" key="6">
    <source>
        <dbReference type="ARBA" id="ARBA00022741"/>
    </source>
</evidence>
<feature type="transmembrane region" description="Helical" evidence="12">
    <location>
        <begin position="695"/>
        <end position="716"/>
    </location>
</feature>